<dbReference type="Gene3D" id="3.10.350.10">
    <property type="entry name" value="LysM domain"/>
    <property type="match status" value="1"/>
</dbReference>
<evidence type="ECO:0000256" key="4">
    <source>
        <dbReference type="ARBA" id="ARBA00040604"/>
    </source>
</evidence>
<dbReference type="PANTHER" id="PTHR23354">
    <property type="entry name" value="NUCLEOLAR PROTEIN 7/ESTROGEN RECEPTOR COACTIVATOR-RELATED"/>
    <property type="match status" value="1"/>
</dbReference>
<evidence type="ECO:0000256" key="3">
    <source>
        <dbReference type="ARBA" id="ARBA00023128"/>
    </source>
</evidence>
<proteinExistence type="inferred from homology"/>
<evidence type="ECO:0000256" key="5">
    <source>
        <dbReference type="SAM" id="MobiDB-lite"/>
    </source>
</evidence>
<evidence type="ECO:0000313" key="9">
    <source>
        <dbReference type="Proteomes" id="UP001470230"/>
    </source>
</evidence>
<dbReference type="CDD" id="cd00118">
    <property type="entry name" value="LysM"/>
    <property type="match status" value="1"/>
</dbReference>
<reference evidence="8 9" key="1">
    <citation type="submission" date="2024-04" db="EMBL/GenBank/DDBJ databases">
        <title>Tritrichomonas musculus Genome.</title>
        <authorList>
            <person name="Alves-Ferreira E."/>
            <person name="Grigg M."/>
            <person name="Lorenzi H."/>
            <person name="Galac M."/>
        </authorList>
    </citation>
    <scope>NUCLEOTIDE SEQUENCE [LARGE SCALE GENOMIC DNA]</scope>
    <source>
        <strain evidence="8 9">EAF2021</strain>
    </source>
</reference>
<evidence type="ECO:0000256" key="1">
    <source>
        <dbReference type="ARBA" id="ARBA00004173"/>
    </source>
</evidence>
<dbReference type="InterPro" id="IPR036779">
    <property type="entry name" value="LysM_dom_sf"/>
</dbReference>
<dbReference type="SMART" id="SM00257">
    <property type="entry name" value="LysM"/>
    <property type="match status" value="1"/>
</dbReference>
<evidence type="ECO:0000313" key="8">
    <source>
        <dbReference type="EMBL" id="KAK8896091.1"/>
    </source>
</evidence>
<comment type="caution">
    <text evidence="8">The sequence shown here is derived from an EMBL/GenBank/DDBJ whole genome shotgun (WGS) entry which is preliminary data.</text>
</comment>
<evidence type="ECO:0000256" key="2">
    <source>
        <dbReference type="ARBA" id="ARBA00009540"/>
    </source>
</evidence>
<dbReference type="SUPFAM" id="SSF54106">
    <property type="entry name" value="LysM domain"/>
    <property type="match status" value="1"/>
</dbReference>
<dbReference type="Pfam" id="PF01476">
    <property type="entry name" value="LysM"/>
    <property type="match status" value="1"/>
</dbReference>
<sequence>MQETPNLLKSTEKKNETNTSQNPPRLQLHTLPPLPKIKILSSSNSMPSLPRLPIQHDQNNINCAQLSILAKSPPSNSKTSQSENILICAEINENKAIKNQKEYNVQKGDTLQSIAIKFDISVNWLKMQNKLINDLIFPGDVLNVTPPSPEEALKGEPIHVGLLHSNLQDRSISGTININNNVLNFQPDSPTEKPIHISLLNHIESVVFPHPEVMASDLTDGTRPNTPYIYMMSYFKDSNDQSSMSAIYFGTTYKQANQMKKLIETTALKAQKNKGIVAPNPENIPLKNESSENLATSDGEVSIDNSNFENYNINRKPKQLEPPFTIGSMMAIPPINSQPLPPLSETVMRRRRTLSVLPRIELIHGNSAILNEREIGELRFNFPYRSRNSNWSLLYKLSRDGSSYTTLYHLTEKAAPVVLLIQTNAGEKIGAYISSGLKFSTRYYGNGEIFVFRFNPRAEVFKWSPGRNQYFVCSSQTDISIGGGGHSAIWIDGKLMNAVSEPCPTFNSPQLTKNSRFLCYDIEVWKIGDWSRKF</sequence>
<feature type="domain" description="LysM" evidence="6">
    <location>
        <begin position="101"/>
        <end position="144"/>
    </location>
</feature>
<evidence type="ECO:0000259" key="7">
    <source>
        <dbReference type="PROSITE" id="PS51886"/>
    </source>
</evidence>
<feature type="domain" description="TLDc" evidence="7">
    <location>
        <begin position="368"/>
        <end position="528"/>
    </location>
</feature>
<keyword evidence="9" id="KW-1185">Reference proteome</keyword>
<dbReference type="PANTHER" id="PTHR23354:SF62">
    <property type="entry name" value="MUSTARD, ISOFORM V"/>
    <property type="match status" value="1"/>
</dbReference>
<name>A0ABR2KZ72_9EUKA</name>
<evidence type="ECO:0000259" key="6">
    <source>
        <dbReference type="PROSITE" id="PS51782"/>
    </source>
</evidence>
<protein>
    <recommendedName>
        <fullName evidence="4">Oxidation resistance protein 1</fullName>
    </recommendedName>
</protein>
<keyword evidence="3" id="KW-0496">Mitochondrion</keyword>
<comment type="subcellular location">
    <subcellularLocation>
        <location evidence="1">Mitochondrion</location>
    </subcellularLocation>
</comment>
<dbReference type="PROSITE" id="PS51782">
    <property type="entry name" value="LYSM"/>
    <property type="match status" value="1"/>
</dbReference>
<feature type="region of interest" description="Disordered" evidence="5">
    <location>
        <begin position="1"/>
        <end position="42"/>
    </location>
</feature>
<dbReference type="Proteomes" id="UP001470230">
    <property type="component" value="Unassembled WGS sequence"/>
</dbReference>
<dbReference type="InterPro" id="IPR006571">
    <property type="entry name" value="TLDc_dom"/>
</dbReference>
<dbReference type="PROSITE" id="PS51886">
    <property type="entry name" value="TLDC"/>
    <property type="match status" value="1"/>
</dbReference>
<dbReference type="Pfam" id="PF07534">
    <property type="entry name" value="TLD"/>
    <property type="match status" value="1"/>
</dbReference>
<accession>A0ABR2KZ72</accession>
<dbReference type="SMART" id="SM00584">
    <property type="entry name" value="TLDc"/>
    <property type="match status" value="1"/>
</dbReference>
<comment type="similarity">
    <text evidence="2">Belongs to the OXR1 family.</text>
</comment>
<organism evidence="8 9">
    <name type="scientific">Tritrichomonas musculus</name>
    <dbReference type="NCBI Taxonomy" id="1915356"/>
    <lineage>
        <taxon>Eukaryota</taxon>
        <taxon>Metamonada</taxon>
        <taxon>Parabasalia</taxon>
        <taxon>Tritrichomonadida</taxon>
        <taxon>Tritrichomonadidae</taxon>
        <taxon>Tritrichomonas</taxon>
    </lineage>
</organism>
<gene>
    <name evidence="8" type="ORF">M9Y10_013982</name>
</gene>
<dbReference type="InterPro" id="IPR018392">
    <property type="entry name" value="LysM"/>
</dbReference>
<dbReference type="EMBL" id="JAPFFF010000002">
    <property type="protein sequence ID" value="KAK8896091.1"/>
    <property type="molecule type" value="Genomic_DNA"/>
</dbReference>